<dbReference type="InterPro" id="IPR007599">
    <property type="entry name" value="DER1"/>
</dbReference>
<feature type="region of interest" description="Disordered" evidence="6">
    <location>
        <begin position="214"/>
        <end position="268"/>
    </location>
</feature>
<sequence>MSFEHAPVTKGLMLGCALASIVAGVFDLKHYLHLQLVPHLSKYHQYWRLFVHHTAYSNSSDLFLAEIILYNVSVNVERAFGTVKFASFAVLSTLVATILEFLFLLLFHRFGLNYIHSGPTTLIFSILYQYSRLIPSVYQFRIFGVPLSNKSYPYLLAVQLAILHYPSSLVVAAIGILIGQVYRSDLANLKSYRLPPGFVRFASRYLSPLIGSTRPPRRSHLAFPDERPTGVRTVPLPTAQDEVVTTAPTTPGDNPTAEPGSEGSNRSVMREWVNELTGRAERESSGLRAPSETEITNLMSIFPDLRRDVVVAALQRRYGSRSSLHFAYTHYTAAMAVPI</sequence>
<dbReference type="STRING" id="5364.A0A5C3NEQ0"/>
<dbReference type="Proteomes" id="UP000305948">
    <property type="component" value="Unassembled WGS sequence"/>
</dbReference>
<evidence type="ECO:0000256" key="6">
    <source>
        <dbReference type="SAM" id="MobiDB-lite"/>
    </source>
</evidence>
<dbReference type="OrthoDB" id="272778at2759"/>
<evidence type="ECO:0000256" key="4">
    <source>
        <dbReference type="ARBA" id="ARBA00023136"/>
    </source>
</evidence>
<dbReference type="SUPFAM" id="SSF144091">
    <property type="entry name" value="Rhomboid-like"/>
    <property type="match status" value="1"/>
</dbReference>
<evidence type="ECO:0000256" key="5">
    <source>
        <dbReference type="RuleBase" id="RU363059"/>
    </source>
</evidence>
<reference evidence="7 8" key="1">
    <citation type="journal article" date="2019" name="Nat. Ecol. Evol.">
        <title>Megaphylogeny resolves global patterns of mushroom evolution.</title>
        <authorList>
            <person name="Varga T."/>
            <person name="Krizsan K."/>
            <person name="Foldi C."/>
            <person name="Dima B."/>
            <person name="Sanchez-Garcia M."/>
            <person name="Sanchez-Ramirez S."/>
            <person name="Szollosi G.J."/>
            <person name="Szarkandi J.G."/>
            <person name="Papp V."/>
            <person name="Albert L."/>
            <person name="Andreopoulos W."/>
            <person name="Angelini C."/>
            <person name="Antonin V."/>
            <person name="Barry K.W."/>
            <person name="Bougher N.L."/>
            <person name="Buchanan P."/>
            <person name="Buyck B."/>
            <person name="Bense V."/>
            <person name="Catcheside P."/>
            <person name="Chovatia M."/>
            <person name="Cooper J."/>
            <person name="Damon W."/>
            <person name="Desjardin D."/>
            <person name="Finy P."/>
            <person name="Geml J."/>
            <person name="Haridas S."/>
            <person name="Hughes K."/>
            <person name="Justo A."/>
            <person name="Karasinski D."/>
            <person name="Kautmanova I."/>
            <person name="Kiss B."/>
            <person name="Kocsube S."/>
            <person name="Kotiranta H."/>
            <person name="LaButti K.M."/>
            <person name="Lechner B.E."/>
            <person name="Liimatainen K."/>
            <person name="Lipzen A."/>
            <person name="Lukacs Z."/>
            <person name="Mihaltcheva S."/>
            <person name="Morgado L.N."/>
            <person name="Niskanen T."/>
            <person name="Noordeloos M.E."/>
            <person name="Ohm R.A."/>
            <person name="Ortiz-Santana B."/>
            <person name="Ovrebo C."/>
            <person name="Racz N."/>
            <person name="Riley R."/>
            <person name="Savchenko A."/>
            <person name="Shiryaev A."/>
            <person name="Soop K."/>
            <person name="Spirin V."/>
            <person name="Szebenyi C."/>
            <person name="Tomsovsky M."/>
            <person name="Tulloss R.E."/>
            <person name="Uehling J."/>
            <person name="Grigoriev I.V."/>
            <person name="Vagvolgyi C."/>
            <person name="Papp T."/>
            <person name="Martin F.M."/>
            <person name="Miettinen O."/>
            <person name="Hibbett D.S."/>
            <person name="Nagy L.G."/>
        </authorList>
    </citation>
    <scope>NUCLEOTIDE SEQUENCE [LARGE SCALE GENOMIC DNA]</scope>
    <source>
        <strain evidence="7 8">OMC1185</strain>
    </source>
</reference>
<evidence type="ECO:0000256" key="3">
    <source>
        <dbReference type="ARBA" id="ARBA00022989"/>
    </source>
</evidence>
<evidence type="ECO:0000313" key="8">
    <source>
        <dbReference type="Proteomes" id="UP000305948"/>
    </source>
</evidence>
<feature type="transmembrane region" description="Helical" evidence="5">
    <location>
        <begin position="12"/>
        <end position="32"/>
    </location>
</feature>
<comment type="subcellular location">
    <subcellularLocation>
        <location evidence="5">Endoplasmic reticulum membrane</location>
        <topology evidence="5">Multi-pass membrane protein</topology>
    </subcellularLocation>
    <subcellularLocation>
        <location evidence="1">Membrane</location>
        <topology evidence="1">Multi-pass membrane protein</topology>
    </subcellularLocation>
</comment>
<evidence type="ECO:0000256" key="1">
    <source>
        <dbReference type="ARBA" id="ARBA00004141"/>
    </source>
</evidence>
<dbReference type="EMBL" id="ML213504">
    <property type="protein sequence ID" value="TFK55377.1"/>
    <property type="molecule type" value="Genomic_DNA"/>
</dbReference>
<organism evidence="7 8">
    <name type="scientific">Heliocybe sulcata</name>
    <dbReference type="NCBI Taxonomy" id="5364"/>
    <lineage>
        <taxon>Eukaryota</taxon>
        <taxon>Fungi</taxon>
        <taxon>Dikarya</taxon>
        <taxon>Basidiomycota</taxon>
        <taxon>Agaricomycotina</taxon>
        <taxon>Agaricomycetes</taxon>
        <taxon>Gloeophyllales</taxon>
        <taxon>Gloeophyllaceae</taxon>
        <taxon>Heliocybe</taxon>
    </lineage>
</organism>
<dbReference type="GO" id="GO:0005789">
    <property type="term" value="C:endoplasmic reticulum membrane"/>
    <property type="evidence" value="ECO:0007669"/>
    <property type="project" value="UniProtKB-SubCell"/>
</dbReference>
<dbReference type="Pfam" id="PF04511">
    <property type="entry name" value="DER1"/>
    <property type="match status" value="1"/>
</dbReference>
<accession>A0A5C3NEQ0</accession>
<feature type="transmembrane region" description="Helical" evidence="5">
    <location>
        <begin position="85"/>
        <end position="107"/>
    </location>
</feature>
<dbReference type="Gene3D" id="1.20.1540.10">
    <property type="entry name" value="Rhomboid-like"/>
    <property type="match status" value="1"/>
</dbReference>
<keyword evidence="2 5" id="KW-0812">Transmembrane</keyword>
<dbReference type="PANTHER" id="PTHR43066">
    <property type="entry name" value="RHOMBOID-RELATED PROTEIN"/>
    <property type="match status" value="1"/>
</dbReference>
<keyword evidence="5" id="KW-0256">Endoplasmic reticulum</keyword>
<dbReference type="GO" id="GO:0004252">
    <property type="term" value="F:serine-type endopeptidase activity"/>
    <property type="evidence" value="ECO:0007669"/>
    <property type="project" value="TreeGrafter"/>
</dbReference>
<evidence type="ECO:0000313" key="7">
    <source>
        <dbReference type="EMBL" id="TFK55377.1"/>
    </source>
</evidence>
<dbReference type="InterPro" id="IPR035952">
    <property type="entry name" value="Rhomboid-like_sf"/>
</dbReference>
<feature type="transmembrane region" description="Helical" evidence="5">
    <location>
        <begin position="151"/>
        <end position="178"/>
    </location>
</feature>
<keyword evidence="3 5" id="KW-1133">Transmembrane helix</keyword>
<gene>
    <name evidence="7" type="ORF">OE88DRAFT_1764743</name>
</gene>
<keyword evidence="4 5" id="KW-0472">Membrane</keyword>
<keyword evidence="8" id="KW-1185">Reference proteome</keyword>
<name>A0A5C3NEQ0_9AGAM</name>
<dbReference type="PANTHER" id="PTHR43066:SF21">
    <property type="entry name" value="UBIQUITIN-ASSOCIATED DOMAIN-CONTAINING PROTEIN 2"/>
    <property type="match status" value="1"/>
</dbReference>
<comment type="function">
    <text evidence="5">May be involved in the degradation of misfolded endoplasmic reticulum (ER) luminal proteins.</text>
</comment>
<dbReference type="AlphaFoldDB" id="A0A5C3NEQ0"/>
<protein>
    <recommendedName>
        <fullName evidence="5">Derlin</fullName>
    </recommendedName>
</protein>
<evidence type="ECO:0000256" key="2">
    <source>
        <dbReference type="ARBA" id="ARBA00022692"/>
    </source>
</evidence>
<comment type="similarity">
    <text evidence="5">Belongs to the derlin family.</text>
</comment>
<proteinExistence type="inferred from homology"/>
<feature type="transmembrane region" description="Helical" evidence="5">
    <location>
        <begin position="114"/>
        <end position="131"/>
    </location>
</feature>